<evidence type="ECO:0000313" key="2">
    <source>
        <dbReference type="EMBL" id="QHT99550.1"/>
    </source>
</evidence>
<dbReference type="EMBL" id="MN740310">
    <property type="protein sequence ID" value="QHT99550.1"/>
    <property type="molecule type" value="Genomic_DNA"/>
</dbReference>
<dbReference type="AlphaFoldDB" id="A0A6C0J448"/>
<proteinExistence type="predicted"/>
<keyword evidence="1" id="KW-0472">Membrane</keyword>
<keyword evidence="1" id="KW-0812">Transmembrane</keyword>
<feature type="transmembrane region" description="Helical" evidence="1">
    <location>
        <begin position="21"/>
        <end position="41"/>
    </location>
</feature>
<keyword evidence="1" id="KW-1133">Transmembrane helix</keyword>
<reference evidence="2" key="1">
    <citation type="journal article" date="2020" name="Nature">
        <title>Giant virus diversity and host interactions through global metagenomics.</title>
        <authorList>
            <person name="Schulz F."/>
            <person name="Roux S."/>
            <person name="Paez-Espino D."/>
            <person name="Jungbluth S."/>
            <person name="Walsh D.A."/>
            <person name="Denef V.J."/>
            <person name="McMahon K.D."/>
            <person name="Konstantinidis K.T."/>
            <person name="Eloe-Fadrosh E.A."/>
            <person name="Kyrpides N.C."/>
            <person name="Woyke T."/>
        </authorList>
    </citation>
    <scope>NUCLEOTIDE SEQUENCE</scope>
    <source>
        <strain evidence="2">GVMAG-M-3300025727-45</strain>
    </source>
</reference>
<sequence length="80" mass="9353">MSMFKVYGYKLDDEPHERQKIINWISSVYGAKYVVCAMLAIGEFHEVMLDDLAIALGDCMDEDDWDDYRTLKRLWKEGGL</sequence>
<evidence type="ECO:0000256" key="1">
    <source>
        <dbReference type="SAM" id="Phobius"/>
    </source>
</evidence>
<protein>
    <submittedName>
        <fullName evidence="2">Uncharacterized protein</fullName>
    </submittedName>
</protein>
<accession>A0A6C0J448</accession>
<organism evidence="2">
    <name type="scientific">viral metagenome</name>
    <dbReference type="NCBI Taxonomy" id="1070528"/>
    <lineage>
        <taxon>unclassified sequences</taxon>
        <taxon>metagenomes</taxon>
        <taxon>organismal metagenomes</taxon>
    </lineage>
</organism>
<name>A0A6C0J448_9ZZZZ</name>